<dbReference type="Proteomes" id="UP000092743">
    <property type="component" value="Plasmid p14456"/>
</dbReference>
<proteinExistence type="predicted"/>
<geneLocation type="plasmid" evidence="1 2">
    <name>p14456</name>
</geneLocation>
<protein>
    <submittedName>
        <fullName evidence="1">Uncharacterized protein</fullName>
    </submittedName>
</protein>
<organism evidence="1 2">
    <name type="scientific">Bacillus thuringiensis</name>
    <dbReference type="NCBI Taxonomy" id="1428"/>
    <lineage>
        <taxon>Bacteria</taxon>
        <taxon>Bacillati</taxon>
        <taxon>Bacillota</taxon>
        <taxon>Bacilli</taxon>
        <taxon>Bacillales</taxon>
        <taxon>Bacillaceae</taxon>
        <taxon>Bacillus</taxon>
        <taxon>Bacillus cereus group</taxon>
    </lineage>
</organism>
<sequence length="64" mass="7250">MNKFIVSVVLSMGMMLSLITHDLTENSGYVNALGKNSKLELSTKELKTYKAVDPRRTLTQKQYN</sequence>
<dbReference type="RefSeq" id="WP_065487309.1">
    <property type="nucleotide sequence ID" value="NZ_CP015360.1"/>
</dbReference>
<reference evidence="1 2" key="1">
    <citation type="submission" date="2016-04" db="EMBL/GenBank/DDBJ databases">
        <title>High quality genome of the nematocidal Bacillus thuringiensis MYBT18246.</title>
        <authorList>
            <person name="Hollensteiner J."/>
            <person name="Poehlein A."/>
            <person name="Sproeer C."/>
            <person name="Bunk B."/>
            <person name="Rosenstiel P."/>
            <person name="Schulenburg H."/>
            <person name="Liesegang H."/>
        </authorList>
    </citation>
    <scope>NUCLEOTIDE SEQUENCE [LARGE SCALE GENOMIC DNA]</scope>
    <source>
        <strain evidence="1 2">MYBT18246</strain>
        <plasmid evidence="1 2">p14456</plasmid>
    </source>
</reference>
<name>A0A9W3X4Y5_BACTU</name>
<evidence type="ECO:0000313" key="1">
    <source>
        <dbReference type="EMBL" id="ANS52578.1"/>
    </source>
</evidence>
<dbReference type="EMBL" id="CP015360">
    <property type="protein sequence ID" value="ANS52578.1"/>
    <property type="molecule type" value="Genomic_DNA"/>
</dbReference>
<gene>
    <name evidence="1" type="ORF">BT246_72890</name>
</gene>
<dbReference type="AlphaFoldDB" id="A0A9W3X4Y5"/>
<accession>A0A9W3X4Y5</accession>
<keyword evidence="1" id="KW-0614">Plasmid</keyword>
<evidence type="ECO:0000313" key="2">
    <source>
        <dbReference type="Proteomes" id="UP000092743"/>
    </source>
</evidence>